<evidence type="ECO:0000256" key="2">
    <source>
        <dbReference type="ARBA" id="ARBA00022737"/>
    </source>
</evidence>
<dbReference type="PANTHER" id="PTHR10039:SF14">
    <property type="entry name" value="NACHT DOMAIN-CONTAINING PROTEIN"/>
    <property type="match status" value="1"/>
</dbReference>
<dbReference type="Gene3D" id="3.40.50.300">
    <property type="entry name" value="P-loop containing nucleotide triphosphate hydrolases"/>
    <property type="match status" value="1"/>
</dbReference>
<dbReference type="GO" id="GO:0008270">
    <property type="term" value="F:zinc ion binding"/>
    <property type="evidence" value="ECO:0007669"/>
    <property type="project" value="UniProtKB-KW"/>
</dbReference>
<dbReference type="SUPFAM" id="SSF57903">
    <property type="entry name" value="FYVE/PHD zinc finger"/>
    <property type="match status" value="1"/>
</dbReference>
<proteinExistence type="predicted"/>
<evidence type="ECO:0000256" key="4">
    <source>
        <dbReference type="ARBA" id="ARBA00022833"/>
    </source>
</evidence>
<dbReference type="InterPro" id="IPR056125">
    <property type="entry name" value="DUF7708"/>
</dbReference>
<accession>A0A9W8YFI6</accession>
<organism evidence="8 9">
    <name type="scientific">Neocucurbitaria cava</name>
    <dbReference type="NCBI Taxonomy" id="798079"/>
    <lineage>
        <taxon>Eukaryota</taxon>
        <taxon>Fungi</taxon>
        <taxon>Dikarya</taxon>
        <taxon>Ascomycota</taxon>
        <taxon>Pezizomycotina</taxon>
        <taxon>Dothideomycetes</taxon>
        <taxon>Pleosporomycetidae</taxon>
        <taxon>Pleosporales</taxon>
        <taxon>Pleosporineae</taxon>
        <taxon>Cucurbitariaceae</taxon>
        <taxon>Neocucurbitaria</taxon>
    </lineage>
</organism>
<evidence type="ECO:0000313" key="9">
    <source>
        <dbReference type="Proteomes" id="UP001140560"/>
    </source>
</evidence>
<keyword evidence="9" id="KW-1185">Reference proteome</keyword>
<evidence type="ECO:0000256" key="1">
    <source>
        <dbReference type="ARBA" id="ARBA00022723"/>
    </source>
</evidence>
<reference evidence="8" key="1">
    <citation type="submission" date="2022-10" db="EMBL/GenBank/DDBJ databases">
        <title>Tapping the CABI collections for fungal endophytes: first genome assemblies for Collariella, Neodidymelliopsis, Ascochyta clinopodiicola, Didymella pomorum, Didymosphaeria variabile, Neocosmospora piperis and Neocucurbitaria cava.</title>
        <authorList>
            <person name="Hill R."/>
        </authorList>
    </citation>
    <scope>NUCLEOTIDE SEQUENCE</scope>
    <source>
        <strain evidence="8">IMI 356814</strain>
    </source>
</reference>
<protein>
    <recommendedName>
        <fullName evidence="7">Zinc finger PHD-type domain-containing protein</fullName>
    </recommendedName>
</protein>
<keyword evidence="3" id="KW-0863">Zinc-finger</keyword>
<evidence type="ECO:0000256" key="3">
    <source>
        <dbReference type="ARBA" id="ARBA00022771"/>
    </source>
</evidence>
<dbReference type="SMART" id="SM00249">
    <property type="entry name" value="PHD"/>
    <property type="match status" value="1"/>
</dbReference>
<dbReference type="OrthoDB" id="7464126at2759"/>
<dbReference type="SUPFAM" id="SSF52540">
    <property type="entry name" value="P-loop containing nucleoside triphosphate hydrolases"/>
    <property type="match status" value="1"/>
</dbReference>
<keyword evidence="5" id="KW-0539">Nucleus</keyword>
<dbReference type="GO" id="GO:0000981">
    <property type="term" value="F:DNA-binding transcription factor activity, RNA polymerase II-specific"/>
    <property type="evidence" value="ECO:0007669"/>
    <property type="project" value="InterPro"/>
</dbReference>
<sequence>MRRLAPLLNGLEHYSRVVEVLCNGTPFLPWIWAPMTLILRVASEYVEAFEQIMKGYSKIAEALGRFQVLSDAFIAEADFQQTLAVFYADILQFHKHAYKFVRRSAEANDDRGWRLLFLTSWGRFQRRFDNILEDLDRHGKLIDEEANARNIAAASQMRQEIRAWREESIDQVKRDEERQAAKEFQSILSWLKVDEIEQIQIFETISDEGTKFPGTCSWLLKNEKIKSWLQKKPDPPFLWLQGNPGCGKSVIAAKLVDFLQASKSPIVHHFCTYTYASSTKYDGILRSLLLQLLRKSGELVAHVYQECIVGKHPPTTANLERLIETLIAALSDEPRETQYMWIIIDGINECEAARQARLISLMNRVSSISSSTSGAACKVLITTRPSPIVNKYFRKDHVIFLSDESSPLQSAIRMYVSQRLRSLHDRFRQLELETDEIEEIEQLVSKKAGGMFLYARLVLDYVTANLFYSGDELKDAINQLPETLAELFVYPPVLAFGKEADEIVSYHKLLAQILARLSEQSQDRVRCIFSWIAFAKRPLKKLEFLSALSFTTGNPNLTKLVPRYIVEDICSPLIEERRDTSLAFIHVSVKQHGEPGTQNSSLIAVSSFLQSSSSAVALKEEDALREHGIAAVSCLLSGFQVFNKLYNEQTRLLRLVKGVHGFHVYSNEYWTEYILANAASSGGLEGSPKLLELTTQLAKTLDSMTVLPLSKSKASSSSIDDRLGLLEKHGTIQKHIEKALSARSQKRLESEIFLEPCLKCDKNQPACKACKSASIRCSYDDSAEKDYDTGDAVGLSIGPEELTGTSERKSSFPHGASKEPSTGEAQPSESGLLGSSGIGVGYLDIILNELTGGVPIDSGLFERIKATFKNDIHACWELGEIVDSLTAGHPLAPDEIIARIWSRHAELVREMKKVIAGDLESQIVEESLADSDDSGDDEQRYHNSDNEANRHEALKYCFCNKESSGTMIACDNPTCPREWFHLHCVNLVVTPNQDEKWFCGNVCRKGGKGTLFS</sequence>
<keyword evidence="1" id="KW-0479">Metal-binding</keyword>
<dbReference type="PANTHER" id="PTHR10039">
    <property type="entry name" value="AMELOGENIN"/>
    <property type="match status" value="1"/>
</dbReference>
<comment type="caution">
    <text evidence="8">The sequence shown here is derived from an EMBL/GenBank/DDBJ whole genome shotgun (WGS) entry which is preliminary data.</text>
</comment>
<dbReference type="InterPro" id="IPR027417">
    <property type="entry name" value="P-loop_NTPase"/>
</dbReference>
<name>A0A9W8YFI6_9PLEO</name>
<evidence type="ECO:0000313" key="8">
    <source>
        <dbReference type="EMBL" id="KAJ4375859.1"/>
    </source>
</evidence>
<evidence type="ECO:0000256" key="5">
    <source>
        <dbReference type="ARBA" id="ARBA00023242"/>
    </source>
</evidence>
<feature type="domain" description="Zinc finger PHD-type" evidence="7">
    <location>
        <begin position="956"/>
        <end position="1004"/>
    </location>
</feature>
<dbReference type="CDD" id="cd00067">
    <property type="entry name" value="GAL4"/>
    <property type="match status" value="1"/>
</dbReference>
<dbReference type="InterPro" id="IPR011011">
    <property type="entry name" value="Znf_FYVE_PHD"/>
</dbReference>
<dbReference type="Proteomes" id="UP001140560">
    <property type="component" value="Unassembled WGS sequence"/>
</dbReference>
<dbReference type="InterPro" id="IPR001965">
    <property type="entry name" value="Znf_PHD"/>
</dbReference>
<dbReference type="InterPro" id="IPR056884">
    <property type="entry name" value="NPHP3-like_N"/>
</dbReference>
<evidence type="ECO:0000256" key="6">
    <source>
        <dbReference type="SAM" id="MobiDB-lite"/>
    </source>
</evidence>
<evidence type="ECO:0000259" key="7">
    <source>
        <dbReference type="SMART" id="SM00249"/>
    </source>
</evidence>
<dbReference type="EMBL" id="JAPEUY010000002">
    <property type="protein sequence ID" value="KAJ4375859.1"/>
    <property type="molecule type" value="Genomic_DNA"/>
</dbReference>
<keyword evidence="2" id="KW-0677">Repeat</keyword>
<dbReference type="CDD" id="cd15505">
    <property type="entry name" value="PHD_ING"/>
    <property type="match status" value="1"/>
</dbReference>
<dbReference type="InterPro" id="IPR013083">
    <property type="entry name" value="Znf_RING/FYVE/PHD"/>
</dbReference>
<gene>
    <name evidence="8" type="ORF">N0V83_001137</name>
</gene>
<dbReference type="InterPro" id="IPR001138">
    <property type="entry name" value="Zn2Cys6_DnaBD"/>
</dbReference>
<dbReference type="AlphaFoldDB" id="A0A9W8YFI6"/>
<feature type="compositionally biased region" description="Polar residues" evidence="6">
    <location>
        <begin position="819"/>
        <end position="829"/>
    </location>
</feature>
<dbReference type="Gene3D" id="3.30.40.10">
    <property type="entry name" value="Zinc/RING finger domain, C3HC4 (zinc finger)"/>
    <property type="match status" value="1"/>
</dbReference>
<dbReference type="Pfam" id="PF24883">
    <property type="entry name" value="NPHP3_N"/>
    <property type="match status" value="1"/>
</dbReference>
<dbReference type="Pfam" id="PF24809">
    <property type="entry name" value="DUF7708"/>
    <property type="match status" value="1"/>
</dbReference>
<keyword evidence="4" id="KW-0862">Zinc</keyword>
<feature type="region of interest" description="Disordered" evidence="6">
    <location>
        <begin position="790"/>
        <end position="831"/>
    </location>
</feature>